<evidence type="ECO:0000313" key="8">
    <source>
        <dbReference type="EMBL" id="GMM53049.1"/>
    </source>
</evidence>
<dbReference type="EMBL" id="BTGC01000008">
    <property type="protein sequence ID" value="GMM53049.1"/>
    <property type="molecule type" value="Genomic_DNA"/>
</dbReference>
<dbReference type="InterPro" id="IPR015943">
    <property type="entry name" value="WD40/YVTN_repeat-like_dom_sf"/>
</dbReference>
<feature type="repeat" description="WD" evidence="5">
    <location>
        <begin position="173"/>
        <end position="214"/>
    </location>
</feature>
<feature type="region of interest" description="Disordered" evidence="6">
    <location>
        <begin position="1"/>
        <end position="23"/>
    </location>
</feature>
<dbReference type="Gene3D" id="2.130.10.10">
    <property type="entry name" value="YVTN repeat-like/Quinoprotein amine dehydrogenase"/>
    <property type="match status" value="1"/>
</dbReference>
<name>A0AAV5RNF4_STABA</name>
<dbReference type="SMART" id="SM00320">
    <property type="entry name" value="WD40"/>
    <property type="match status" value="8"/>
</dbReference>
<comment type="caution">
    <text evidence="8">The sequence shown here is derived from an EMBL/GenBank/DDBJ whole genome shotgun (WGS) entry which is preliminary data.</text>
</comment>
<keyword evidence="4" id="KW-0539">Nucleus</keyword>
<keyword evidence="2 5" id="KW-0853">WD repeat</keyword>
<proteinExistence type="predicted"/>
<protein>
    <submittedName>
        <fullName evidence="8">Rsa4 protein</fullName>
    </submittedName>
</protein>
<evidence type="ECO:0000313" key="9">
    <source>
        <dbReference type="Proteomes" id="UP001362899"/>
    </source>
</evidence>
<keyword evidence="3" id="KW-0677">Repeat</keyword>
<dbReference type="SUPFAM" id="SSF50998">
    <property type="entry name" value="Quinoprotein alcohol dehydrogenase-like"/>
    <property type="match status" value="1"/>
</dbReference>
<dbReference type="GO" id="GO:0005730">
    <property type="term" value="C:nucleolus"/>
    <property type="evidence" value="ECO:0007669"/>
    <property type="project" value="UniProtKB-SubCell"/>
</dbReference>
<dbReference type="AlphaFoldDB" id="A0AAV5RNF4"/>
<evidence type="ECO:0000256" key="6">
    <source>
        <dbReference type="SAM" id="MobiDB-lite"/>
    </source>
</evidence>
<dbReference type="InterPro" id="IPR019775">
    <property type="entry name" value="WD40_repeat_CS"/>
</dbReference>
<feature type="repeat" description="WD" evidence="5">
    <location>
        <begin position="483"/>
        <end position="516"/>
    </location>
</feature>
<evidence type="ECO:0000256" key="3">
    <source>
        <dbReference type="ARBA" id="ARBA00022737"/>
    </source>
</evidence>
<dbReference type="Pfam" id="PF08154">
    <property type="entry name" value="NLE"/>
    <property type="match status" value="1"/>
</dbReference>
<feature type="repeat" description="WD" evidence="5">
    <location>
        <begin position="216"/>
        <end position="264"/>
    </location>
</feature>
<dbReference type="PANTHER" id="PTHR19848">
    <property type="entry name" value="WD40 REPEAT PROTEIN"/>
    <property type="match status" value="1"/>
</dbReference>
<dbReference type="PROSITE" id="PS00678">
    <property type="entry name" value="WD_REPEATS_1"/>
    <property type="match status" value="4"/>
</dbReference>
<keyword evidence="9" id="KW-1185">Reference proteome</keyword>
<dbReference type="PANTHER" id="PTHR19848:SF0">
    <property type="entry name" value="NOTCHLESS PROTEIN HOMOLOG 1"/>
    <property type="match status" value="1"/>
</dbReference>
<feature type="repeat" description="WD" evidence="5">
    <location>
        <begin position="441"/>
        <end position="482"/>
    </location>
</feature>
<organism evidence="8 9">
    <name type="scientific">Starmerella bacillaris</name>
    <name type="common">Yeast</name>
    <name type="synonym">Candida zemplinina</name>
    <dbReference type="NCBI Taxonomy" id="1247836"/>
    <lineage>
        <taxon>Eukaryota</taxon>
        <taxon>Fungi</taxon>
        <taxon>Dikarya</taxon>
        <taxon>Ascomycota</taxon>
        <taxon>Saccharomycotina</taxon>
        <taxon>Dipodascomycetes</taxon>
        <taxon>Dipodascales</taxon>
        <taxon>Trichomonascaceae</taxon>
        <taxon>Starmerella</taxon>
    </lineage>
</organism>
<evidence type="ECO:0000259" key="7">
    <source>
        <dbReference type="Pfam" id="PF08154"/>
    </source>
</evidence>
<comment type="subcellular location">
    <subcellularLocation>
        <location evidence="1">Nucleus</location>
        <location evidence="1">Nucleolus</location>
    </subcellularLocation>
</comment>
<dbReference type="Pfam" id="PF00400">
    <property type="entry name" value="WD40"/>
    <property type="match status" value="7"/>
</dbReference>
<dbReference type="InterPro" id="IPR011047">
    <property type="entry name" value="Quinoprotein_ADH-like_sf"/>
</dbReference>
<feature type="repeat" description="WD" evidence="5">
    <location>
        <begin position="130"/>
        <end position="172"/>
    </location>
</feature>
<dbReference type="Proteomes" id="UP001362899">
    <property type="component" value="Unassembled WGS sequence"/>
</dbReference>
<feature type="domain" description="NLE" evidence="7">
    <location>
        <begin position="36"/>
        <end position="92"/>
    </location>
</feature>
<dbReference type="PROSITE" id="PS50082">
    <property type="entry name" value="WD_REPEATS_2"/>
    <property type="match status" value="7"/>
</dbReference>
<dbReference type="InterPro" id="IPR001680">
    <property type="entry name" value="WD40_rpt"/>
</dbReference>
<reference evidence="8 9" key="1">
    <citation type="journal article" date="2023" name="Elife">
        <title>Identification of key yeast species and microbe-microbe interactions impacting larval growth of Drosophila in the wild.</title>
        <authorList>
            <person name="Mure A."/>
            <person name="Sugiura Y."/>
            <person name="Maeda R."/>
            <person name="Honda K."/>
            <person name="Sakurai N."/>
            <person name="Takahashi Y."/>
            <person name="Watada M."/>
            <person name="Katoh T."/>
            <person name="Gotoh A."/>
            <person name="Gotoh Y."/>
            <person name="Taniguchi I."/>
            <person name="Nakamura K."/>
            <person name="Hayashi T."/>
            <person name="Katayama T."/>
            <person name="Uemura T."/>
            <person name="Hattori Y."/>
        </authorList>
    </citation>
    <scope>NUCLEOTIDE SEQUENCE [LARGE SCALE GENOMIC DNA]</scope>
    <source>
        <strain evidence="8 9">SB-73</strain>
    </source>
</reference>
<dbReference type="InterPro" id="IPR020472">
    <property type="entry name" value="WD40_PAC1"/>
</dbReference>
<dbReference type="PRINTS" id="PR00320">
    <property type="entry name" value="GPROTEINBRPT"/>
</dbReference>
<evidence type="ECO:0000256" key="2">
    <source>
        <dbReference type="ARBA" id="ARBA00022574"/>
    </source>
</evidence>
<dbReference type="GO" id="GO:0000027">
    <property type="term" value="P:ribosomal large subunit assembly"/>
    <property type="evidence" value="ECO:0007669"/>
    <property type="project" value="TreeGrafter"/>
</dbReference>
<gene>
    <name evidence="8" type="ORF">DASB73_040120</name>
</gene>
<evidence type="ECO:0000256" key="1">
    <source>
        <dbReference type="ARBA" id="ARBA00004604"/>
    </source>
</evidence>
<feature type="repeat" description="WD" evidence="5">
    <location>
        <begin position="399"/>
        <end position="440"/>
    </location>
</feature>
<sequence length="516" mass="56971">MSTQIPPASKRARRQAQEAQQTSKLVDPVLANFPNVRIKLQAQENGETINNLRVPGTSTVQQLELLVNKLLNSEENVPYEFVCNGKPIHNDLFTDIFKPELQSPEDEILIEYSPRAVFRVRNITRSSGVALGHGATILSAQFAPDTATRAVTGAGDCTARIWSSDSGTPIKCLQGHADHVLCAKYSPCGRYIASASRDGTIGVWDALSGDAVGKLIRAHSAYITDICWEPLHLANPTIGCRLVSGSKDKTAKLWDVLSGHCLYTFSHTNTVSCVKWGGFNDVYTASHDKTVKVWDASSGRMKRSLDAHAHWVNHIALSTDFALRSGAYGPTLKLDIPTPKGPSTHNAVDQARFKELQKIASQKFEQALSHNKRELVATASDDFTMYLWDMKQTKPLARLTGHQQLVNHVCFSPDGRYLASSSFDRSVKLWEAQTGKFIASLRGHVAAVYQSAWSADSRLLVSCSKDTTLKVWDIATRKLKSDLPGHKDEVYAVDWSVDGTKVVSGSRDKTVRFWTY</sequence>
<dbReference type="CDD" id="cd00200">
    <property type="entry name" value="WD40"/>
    <property type="match status" value="1"/>
</dbReference>
<dbReference type="InterPro" id="IPR012972">
    <property type="entry name" value="NLE"/>
</dbReference>
<dbReference type="PROSITE" id="PS50294">
    <property type="entry name" value="WD_REPEATS_REGION"/>
    <property type="match status" value="5"/>
</dbReference>
<evidence type="ECO:0000256" key="4">
    <source>
        <dbReference type="ARBA" id="ARBA00023242"/>
    </source>
</evidence>
<feature type="repeat" description="WD" evidence="5">
    <location>
        <begin position="264"/>
        <end position="304"/>
    </location>
</feature>
<evidence type="ECO:0000256" key="5">
    <source>
        <dbReference type="PROSITE-ProRule" id="PRU00221"/>
    </source>
</evidence>
<accession>A0AAV5RNF4</accession>